<dbReference type="Pfam" id="PF04245">
    <property type="entry name" value="NA37"/>
    <property type="match status" value="1"/>
</dbReference>
<evidence type="ECO:0000313" key="1">
    <source>
        <dbReference type="EMBL" id="SDZ94734.1"/>
    </source>
</evidence>
<dbReference type="STRING" id="908615.SAMN05421540_102259"/>
<evidence type="ECO:0000313" key="2">
    <source>
        <dbReference type="Proteomes" id="UP000198820"/>
    </source>
</evidence>
<organism evidence="1 2">
    <name type="scientific">Psychroflexus halocasei</name>
    <dbReference type="NCBI Taxonomy" id="908615"/>
    <lineage>
        <taxon>Bacteria</taxon>
        <taxon>Pseudomonadati</taxon>
        <taxon>Bacteroidota</taxon>
        <taxon>Flavobacteriia</taxon>
        <taxon>Flavobacteriales</taxon>
        <taxon>Flavobacteriaceae</taxon>
        <taxon>Psychroflexus</taxon>
    </lineage>
</organism>
<dbReference type="RefSeq" id="WP_093239498.1">
    <property type="nucleotide sequence ID" value="NZ_FNQF01000002.1"/>
</dbReference>
<dbReference type="Proteomes" id="UP000198820">
    <property type="component" value="Unassembled WGS sequence"/>
</dbReference>
<dbReference type="AlphaFoldDB" id="A0A1H3X7W3"/>
<protein>
    <recommendedName>
        <fullName evidence="3">Nucleoid associated protein NdpA</fullName>
    </recommendedName>
</protein>
<evidence type="ECO:0008006" key="3">
    <source>
        <dbReference type="Google" id="ProtNLM"/>
    </source>
</evidence>
<dbReference type="GO" id="GO:0009295">
    <property type="term" value="C:nucleoid"/>
    <property type="evidence" value="ECO:0007669"/>
    <property type="project" value="InterPro"/>
</dbReference>
<reference evidence="1 2" key="1">
    <citation type="submission" date="2016-10" db="EMBL/GenBank/DDBJ databases">
        <authorList>
            <person name="de Groot N.N."/>
        </authorList>
    </citation>
    <scope>NUCLEOTIDE SEQUENCE [LARGE SCALE GENOMIC DNA]</scope>
    <source>
        <strain evidence="1 2">DSM 23581</strain>
    </source>
</reference>
<sequence length="352" mass="41836">MLNLYSARIESMSIHRVGNKSRNESLFLSEEPFELSDELTPLIKEYFLKSFRDKEENYYQFVHETDLEFHNLYNLANEIFNNPSKTHEISKKITTYLFEQSMHQHIKGGEVYVVYFENVLVDNEKVNAIGIFKSELKHDFLQFEENQNNLDLILQQGVYLNKLDKGALILETEKEQGYKVLSVDSNKYDTKYWLEQFLGVDFFEDENFYTKKYLKFCENFAKDVVLPAEDKQQEVMFMNKAMNHFASNDNFNEQEFLKDVIENPDLEPEFKNYKTEQAPKYKIEDLAEFPISNTAVTAARKKIKSVINLDTNVQIKMDFVNGDSADKYIEKGWDEDRQMYYYLVYFNKEEKK</sequence>
<keyword evidence="2" id="KW-1185">Reference proteome</keyword>
<gene>
    <name evidence="1" type="ORF">SAMN05421540_102259</name>
</gene>
<accession>A0A1H3X7W3</accession>
<dbReference type="EMBL" id="FNQF01000002">
    <property type="protein sequence ID" value="SDZ94734.1"/>
    <property type="molecule type" value="Genomic_DNA"/>
</dbReference>
<name>A0A1H3X7W3_9FLAO</name>
<dbReference type="InterPro" id="IPR007358">
    <property type="entry name" value="Nucleoid_associated_NdpA"/>
</dbReference>
<proteinExistence type="predicted"/>